<accession>A0A9E4K3X9</accession>
<comment type="caution">
    <text evidence="5">The sequence shown here is derived from an EMBL/GenBank/DDBJ whole genome shotgun (WGS) entry which is preliminary data.</text>
</comment>
<keyword evidence="2" id="KW-0808">Transferase</keyword>
<keyword evidence="1 5" id="KW-0489">Methyltransferase</keyword>
<protein>
    <submittedName>
        <fullName evidence="5">Methyltransferase domain-containing protein</fullName>
    </submittedName>
</protein>
<dbReference type="Pfam" id="PF03848">
    <property type="entry name" value="TehB"/>
    <property type="match status" value="1"/>
</dbReference>
<evidence type="ECO:0000313" key="5">
    <source>
        <dbReference type="EMBL" id="MCG7938623.1"/>
    </source>
</evidence>
<sequence>MNRQTNDPSQQLRIKWDQRYADEEKVARPAEVLLNNAHLLPKQGSALDLACGLGGNALFLASRGFVVEAWDLSAVAIQRLEQSARQQKLNNLHARVRDVENQPPSTEQFDVIVVSYFLERALIPALIQALKPGGLIFYQTFTQLAVSSEGPQNPAFRLADQELLQLFRDLKVRLYREEGRLGDLSFGSRDVAMLVAQK</sequence>
<dbReference type="Gene3D" id="3.40.50.150">
    <property type="entry name" value="Vaccinia Virus protein VP39"/>
    <property type="match status" value="1"/>
</dbReference>
<dbReference type="InterPro" id="IPR015985">
    <property type="entry name" value="TehB-like_dom"/>
</dbReference>
<proteinExistence type="predicted"/>
<dbReference type="PANTHER" id="PTHR43464">
    <property type="entry name" value="METHYLTRANSFERASE"/>
    <property type="match status" value="1"/>
</dbReference>
<dbReference type="GO" id="GO:0032259">
    <property type="term" value="P:methylation"/>
    <property type="evidence" value="ECO:0007669"/>
    <property type="project" value="UniProtKB-KW"/>
</dbReference>
<dbReference type="CDD" id="cd02440">
    <property type="entry name" value="AdoMet_MTases"/>
    <property type="match status" value="1"/>
</dbReference>
<reference evidence="5" key="1">
    <citation type="journal article" date="2021" name="Proc. Natl. Acad. Sci. U.S.A.">
        <title>Global biogeography of chemosynthetic symbionts reveals both localized and globally distributed symbiont groups. .</title>
        <authorList>
            <person name="Osvatic J.T."/>
            <person name="Wilkins L.G.E."/>
            <person name="Leibrecht L."/>
            <person name="Leray M."/>
            <person name="Zauner S."/>
            <person name="Polzin J."/>
            <person name="Camacho Y."/>
            <person name="Gros O."/>
            <person name="van Gils J.A."/>
            <person name="Eisen J.A."/>
            <person name="Petersen J.M."/>
            <person name="Yuen B."/>
        </authorList>
    </citation>
    <scope>NUCLEOTIDE SEQUENCE</scope>
    <source>
        <strain evidence="5">MAGL173</strain>
    </source>
</reference>
<name>A0A9E4K3X9_9GAMM</name>
<dbReference type="PANTHER" id="PTHR43464:SF19">
    <property type="entry name" value="UBIQUINONE BIOSYNTHESIS O-METHYLTRANSFERASE, MITOCHONDRIAL"/>
    <property type="match status" value="1"/>
</dbReference>
<gene>
    <name evidence="5" type="ORF">JAZ04_07170</name>
</gene>
<keyword evidence="3" id="KW-0949">S-adenosyl-L-methionine</keyword>
<dbReference type="EMBL" id="JAEPDI010000003">
    <property type="protein sequence ID" value="MCG7938623.1"/>
    <property type="molecule type" value="Genomic_DNA"/>
</dbReference>
<organism evidence="5 6">
    <name type="scientific">Candidatus Thiodiazotropha lotti</name>
    <dbReference type="NCBI Taxonomy" id="2792787"/>
    <lineage>
        <taxon>Bacteria</taxon>
        <taxon>Pseudomonadati</taxon>
        <taxon>Pseudomonadota</taxon>
        <taxon>Gammaproteobacteria</taxon>
        <taxon>Chromatiales</taxon>
        <taxon>Sedimenticolaceae</taxon>
        <taxon>Candidatus Thiodiazotropha</taxon>
    </lineage>
</organism>
<feature type="domain" description="Tellurite resistance methyltransferase TehB-like" evidence="4">
    <location>
        <begin position="39"/>
        <end position="178"/>
    </location>
</feature>
<evidence type="ECO:0000313" key="6">
    <source>
        <dbReference type="Proteomes" id="UP000886687"/>
    </source>
</evidence>
<evidence type="ECO:0000256" key="3">
    <source>
        <dbReference type="ARBA" id="ARBA00022691"/>
    </source>
</evidence>
<evidence type="ECO:0000256" key="2">
    <source>
        <dbReference type="ARBA" id="ARBA00022679"/>
    </source>
</evidence>
<dbReference type="InterPro" id="IPR029063">
    <property type="entry name" value="SAM-dependent_MTases_sf"/>
</dbReference>
<evidence type="ECO:0000256" key="1">
    <source>
        <dbReference type="ARBA" id="ARBA00022603"/>
    </source>
</evidence>
<dbReference type="GO" id="GO:0008168">
    <property type="term" value="F:methyltransferase activity"/>
    <property type="evidence" value="ECO:0007669"/>
    <property type="project" value="UniProtKB-KW"/>
</dbReference>
<dbReference type="AlphaFoldDB" id="A0A9E4K3X9"/>
<dbReference type="SUPFAM" id="SSF53335">
    <property type="entry name" value="S-adenosyl-L-methionine-dependent methyltransferases"/>
    <property type="match status" value="1"/>
</dbReference>
<dbReference type="Proteomes" id="UP000886687">
    <property type="component" value="Unassembled WGS sequence"/>
</dbReference>
<evidence type="ECO:0000259" key="4">
    <source>
        <dbReference type="Pfam" id="PF03848"/>
    </source>
</evidence>